<evidence type="ECO:0000256" key="1">
    <source>
        <dbReference type="ARBA" id="ARBA00003999"/>
    </source>
</evidence>
<dbReference type="EMBL" id="QHCV01000179">
    <property type="protein sequence ID" value="RAV31139.1"/>
    <property type="molecule type" value="Genomic_DNA"/>
</dbReference>
<dbReference type="InterPro" id="IPR029039">
    <property type="entry name" value="Flavoprotein-like_sf"/>
</dbReference>
<evidence type="ECO:0000313" key="7">
    <source>
        <dbReference type="Proteomes" id="UP000251047"/>
    </source>
</evidence>
<dbReference type="Gene3D" id="3.40.50.360">
    <property type="match status" value="1"/>
</dbReference>
<evidence type="ECO:0000256" key="2">
    <source>
        <dbReference type="ARBA" id="ARBA00009942"/>
    </source>
</evidence>
<dbReference type="AlphaFoldDB" id="A0A364V3D6"/>
<comment type="caution">
    <text evidence="5">The sequence shown here is derived from an EMBL/GenBank/DDBJ whole genome shotgun (WGS) entry which is preliminary data.</text>
</comment>
<comment type="function">
    <text evidence="1 4">Probably involved in ribonucleotide reductase function.</text>
</comment>
<dbReference type="RefSeq" id="WP_112769828.1">
    <property type="nucleotide sequence ID" value="NZ_CP063191.1"/>
</dbReference>
<dbReference type="Proteomes" id="UP000251047">
    <property type="component" value="Unassembled WGS sequence"/>
</dbReference>
<dbReference type="Proteomes" id="UP000251577">
    <property type="component" value="Unassembled WGS sequence"/>
</dbReference>
<dbReference type="PIRSF" id="PIRSF005087">
    <property type="entry name" value="NrdI"/>
    <property type="match status" value="1"/>
</dbReference>
<dbReference type="InterPro" id="IPR004465">
    <property type="entry name" value="RNR_NrdI"/>
</dbReference>
<organism evidence="5 8">
    <name type="scientific">Corynebacterium heidelbergense</name>
    <dbReference type="NCBI Taxonomy" id="2055947"/>
    <lineage>
        <taxon>Bacteria</taxon>
        <taxon>Bacillati</taxon>
        <taxon>Actinomycetota</taxon>
        <taxon>Actinomycetes</taxon>
        <taxon>Mycobacteriales</taxon>
        <taxon>Corynebacteriaceae</taxon>
        <taxon>Corynebacterium</taxon>
    </lineage>
</organism>
<evidence type="ECO:0000256" key="4">
    <source>
        <dbReference type="HAMAP-Rule" id="MF_00128"/>
    </source>
</evidence>
<sequence length="147" mass="16437">MLITYFSSTTENTHRFVRKLGMRCARVPLRRHEPPLVVAEPHVLIVPTYGGGAGMTGEFSRPVPRQVITFLNHEANRRYLRGVIASGNLNFGVDFAKAGDIIAAKCAVPYLYRFELMGTDRDVERVRAGLAEFEAALRSEGRWESVA</sequence>
<protein>
    <recommendedName>
        <fullName evidence="3 4">Protein NrdI</fullName>
    </recommendedName>
</protein>
<dbReference type="PANTHER" id="PTHR37297:SF1">
    <property type="entry name" value="PROTEIN NRDI"/>
    <property type="match status" value="1"/>
</dbReference>
<comment type="similarity">
    <text evidence="2 4">Belongs to the NrdI family.</text>
</comment>
<name>A0A364V3D6_9CORY</name>
<evidence type="ECO:0000313" key="6">
    <source>
        <dbReference type="EMBL" id="RAV33666.1"/>
    </source>
</evidence>
<evidence type="ECO:0000313" key="8">
    <source>
        <dbReference type="Proteomes" id="UP000251577"/>
    </source>
</evidence>
<dbReference type="OrthoDB" id="350535at2"/>
<dbReference type="InterPro" id="IPR020852">
    <property type="entry name" value="RNR_Ib_NrdI_bac"/>
</dbReference>
<dbReference type="HAMAP" id="MF_00128">
    <property type="entry name" value="NrdI"/>
    <property type="match status" value="1"/>
</dbReference>
<reference evidence="7 8" key="1">
    <citation type="journal article" date="2018" name="Syst. Appl. Microbiol.">
        <title>Corynebacterium heidelbergense sp. nov., isolated from the preen glands of Egyptian geese (Alopochen aegyptiacus).</title>
        <authorList>
            <person name="Braun M.S."/>
            <person name="Wang E."/>
            <person name="Zimmermann S."/>
            <person name="Wink M."/>
        </authorList>
    </citation>
    <scope>NUCLEOTIDE SEQUENCE [LARGE SCALE GENOMIC DNA]</scope>
    <source>
        <strain evidence="5 8">647</strain>
        <strain evidence="6 7">DSM 104638</strain>
    </source>
</reference>
<keyword evidence="8" id="KW-1185">Reference proteome</keyword>
<evidence type="ECO:0000256" key="3">
    <source>
        <dbReference type="ARBA" id="ARBA00020129"/>
    </source>
</evidence>
<dbReference type="PANTHER" id="PTHR37297">
    <property type="entry name" value="PROTEIN NRDI"/>
    <property type="match status" value="1"/>
</dbReference>
<evidence type="ECO:0000313" key="5">
    <source>
        <dbReference type="EMBL" id="RAV31139.1"/>
    </source>
</evidence>
<accession>A0A364V3D6</accession>
<dbReference type="SUPFAM" id="SSF52218">
    <property type="entry name" value="Flavoproteins"/>
    <property type="match status" value="1"/>
</dbReference>
<dbReference type="NCBIfam" id="TIGR00333">
    <property type="entry name" value="nrdI"/>
    <property type="match status" value="1"/>
</dbReference>
<dbReference type="EMBL" id="PHQP01000054">
    <property type="protein sequence ID" value="RAV33666.1"/>
    <property type="molecule type" value="Genomic_DNA"/>
</dbReference>
<dbReference type="Pfam" id="PF07972">
    <property type="entry name" value="Flavodoxin_NdrI"/>
    <property type="match status" value="1"/>
</dbReference>
<gene>
    <name evidence="4" type="primary">nrdI</name>
    <name evidence="6" type="ORF">CWC39_07245</name>
    <name evidence="5" type="ORF">DLJ54_09965</name>
</gene>
<dbReference type="GO" id="GO:0010181">
    <property type="term" value="F:FMN binding"/>
    <property type="evidence" value="ECO:0007669"/>
    <property type="project" value="InterPro"/>
</dbReference>
<proteinExistence type="inferred from homology"/>